<keyword evidence="1" id="KW-1133">Transmembrane helix</keyword>
<dbReference type="EMBL" id="SMTF01000011">
    <property type="protein sequence ID" value="TDK22983.1"/>
    <property type="molecule type" value="Genomic_DNA"/>
</dbReference>
<proteinExistence type="predicted"/>
<reference evidence="2 3" key="1">
    <citation type="submission" date="2019-03" db="EMBL/GenBank/DDBJ databases">
        <title>Luteimonas zhaokaii sp.nov., isolated from the rectal contents of Plateau pika in Yushu, Qinghai Province, China.</title>
        <authorList>
            <person name="Zhang G."/>
        </authorList>
    </citation>
    <scope>NUCLEOTIDE SEQUENCE [LARGE SCALE GENOMIC DNA]</scope>
    <source>
        <strain evidence="2 3">B9</strain>
    </source>
</reference>
<dbReference type="AlphaFoldDB" id="A0A4R5TPF6"/>
<feature type="transmembrane region" description="Helical" evidence="1">
    <location>
        <begin position="33"/>
        <end position="55"/>
    </location>
</feature>
<sequence length="172" mass="19542">MLLEFIAIIAAGFGLGGVVLALNVALRKRLPGWLIPAAAGAGMLAMAIWLEYSWLERARGAFPPEVEVASTNEVRSWYRPWTYVVPLSNRLIAIDHRFERRNPAMPRQVLVRVLLVGRWEPTRQFAAVFDCAGHRRADFMDQVEFEDDGSLRNARWQPLQPDDRVLQAACRD</sequence>
<feature type="transmembrane region" description="Helical" evidence="1">
    <location>
        <begin position="6"/>
        <end position="26"/>
    </location>
</feature>
<name>A0A4R5TPF6_9GAMM</name>
<evidence type="ECO:0000313" key="3">
    <source>
        <dbReference type="Proteomes" id="UP000294796"/>
    </source>
</evidence>
<keyword evidence="1" id="KW-0472">Membrane</keyword>
<comment type="caution">
    <text evidence="2">The sequence shown here is derived from an EMBL/GenBank/DDBJ whole genome shotgun (WGS) entry which is preliminary data.</text>
</comment>
<protein>
    <submittedName>
        <fullName evidence="2">Uncharacterized protein</fullName>
    </submittedName>
</protein>
<gene>
    <name evidence="2" type="ORF">E2F46_12590</name>
</gene>
<keyword evidence="1" id="KW-0812">Transmembrane</keyword>
<accession>A0A4R5TPF6</accession>
<dbReference type="Proteomes" id="UP000294796">
    <property type="component" value="Unassembled WGS sequence"/>
</dbReference>
<evidence type="ECO:0000256" key="1">
    <source>
        <dbReference type="SAM" id="Phobius"/>
    </source>
</evidence>
<evidence type="ECO:0000313" key="2">
    <source>
        <dbReference type="EMBL" id="TDK22983.1"/>
    </source>
</evidence>
<organism evidence="2 3">
    <name type="scientific">Luteimonas aestuarii</name>
    <dbReference type="NCBI Taxonomy" id="453837"/>
    <lineage>
        <taxon>Bacteria</taxon>
        <taxon>Pseudomonadati</taxon>
        <taxon>Pseudomonadota</taxon>
        <taxon>Gammaproteobacteria</taxon>
        <taxon>Lysobacterales</taxon>
        <taxon>Lysobacteraceae</taxon>
        <taxon>Luteimonas</taxon>
    </lineage>
</organism>
<keyword evidence="3" id="KW-1185">Reference proteome</keyword>
<dbReference type="OrthoDB" id="8601734at2"/>
<dbReference type="RefSeq" id="WP_133322589.1">
    <property type="nucleotide sequence ID" value="NZ_SMTF01000011.1"/>
</dbReference>